<keyword evidence="3" id="KW-1185">Reference proteome</keyword>
<evidence type="ECO:0000256" key="1">
    <source>
        <dbReference type="SAM" id="Phobius"/>
    </source>
</evidence>
<gene>
    <name evidence="2" type="ORF">BHF72_1608</name>
</gene>
<feature type="transmembrane region" description="Helical" evidence="1">
    <location>
        <begin position="154"/>
        <end position="171"/>
    </location>
</feature>
<dbReference type="EMBL" id="MKGI01000014">
    <property type="protein sequence ID" value="OEL11850.1"/>
    <property type="molecule type" value="Genomic_DNA"/>
</dbReference>
<keyword evidence="1" id="KW-0472">Membrane</keyword>
<evidence type="ECO:0000313" key="3">
    <source>
        <dbReference type="Proteomes" id="UP000095601"/>
    </source>
</evidence>
<comment type="caution">
    <text evidence="2">The sequence shown here is derived from an EMBL/GenBank/DDBJ whole genome shotgun (WGS) entry which is preliminary data.</text>
</comment>
<protein>
    <submittedName>
        <fullName evidence="2">Putative membrane protein</fullName>
    </submittedName>
</protein>
<feature type="transmembrane region" description="Helical" evidence="1">
    <location>
        <begin position="216"/>
        <end position="233"/>
    </location>
</feature>
<feature type="transmembrane region" description="Helical" evidence="1">
    <location>
        <begin position="70"/>
        <end position="88"/>
    </location>
</feature>
<keyword evidence="1" id="KW-0812">Transmembrane</keyword>
<dbReference type="Proteomes" id="UP000095601">
    <property type="component" value="Unassembled WGS sequence"/>
</dbReference>
<evidence type="ECO:0000313" key="2">
    <source>
        <dbReference type="EMBL" id="OEL11850.1"/>
    </source>
</evidence>
<dbReference type="AlphaFoldDB" id="A0A1E5UG35"/>
<feature type="transmembrane region" description="Helical" evidence="1">
    <location>
        <begin position="128"/>
        <end position="148"/>
    </location>
</feature>
<accession>A0A1E5UG35</accession>
<sequence length="244" mass="28966">MVIFFLFNNAFLKINSNFLNYRTIEISFFAYFFITIIICIGVFFGFFSIFNAVYNIRITSLTEWFNKENVMGLLPIRLASVMILWNLFKYIYTETLERKILPFLSLALFPIRHISNYYLSIKIENRETLYFAQIAFYILNIAIAEYFVIIEYKIVYLSILNFAILFIQDDFNIINEYSKGMQSILPSHFRRIHLFNGIMLFSSIIALILTKSYGVLTIYVVLTIILAYLYSYNSSFINSREYKF</sequence>
<proteinExistence type="predicted"/>
<feature type="transmembrane region" description="Helical" evidence="1">
    <location>
        <begin position="192"/>
        <end position="210"/>
    </location>
</feature>
<keyword evidence="1" id="KW-1133">Transmembrane helix</keyword>
<reference evidence="2 3" key="1">
    <citation type="submission" date="2016-09" db="EMBL/GenBank/DDBJ databases">
        <authorList>
            <person name="Capua I."/>
            <person name="De Benedictis P."/>
            <person name="Joannis T."/>
            <person name="Lombin L.H."/>
            <person name="Cattoli G."/>
        </authorList>
    </citation>
    <scope>NUCLEOTIDE SEQUENCE [LARGE SCALE GENOMIC DNA]</scope>
    <source>
        <strain evidence="2 3">NRS-1</strain>
    </source>
</reference>
<organism evidence="2 3">
    <name type="scientific">Cloacibacterium normanense</name>
    <dbReference type="NCBI Taxonomy" id="237258"/>
    <lineage>
        <taxon>Bacteria</taxon>
        <taxon>Pseudomonadati</taxon>
        <taxon>Bacteroidota</taxon>
        <taxon>Flavobacteriia</taxon>
        <taxon>Flavobacteriales</taxon>
        <taxon>Weeksellaceae</taxon>
    </lineage>
</organism>
<name>A0A1E5UG35_9FLAO</name>
<feature type="transmembrane region" description="Helical" evidence="1">
    <location>
        <begin position="28"/>
        <end position="50"/>
    </location>
</feature>